<keyword evidence="9" id="KW-0067">ATP-binding</keyword>
<evidence type="ECO:0000256" key="10">
    <source>
        <dbReference type="ARBA" id="ARBA00029774"/>
    </source>
</evidence>
<evidence type="ECO:0000256" key="1">
    <source>
        <dbReference type="ARBA" id="ARBA00004496"/>
    </source>
</evidence>
<dbReference type="GO" id="GO:0006450">
    <property type="term" value="P:regulation of translational fidelity"/>
    <property type="evidence" value="ECO:0007669"/>
    <property type="project" value="TreeGrafter"/>
</dbReference>
<dbReference type="EMBL" id="WUUQ01000001">
    <property type="protein sequence ID" value="MXQ72516.1"/>
    <property type="molecule type" value="Genomic_DNA"/>
</dbReference>
<evidence type="ECO:0000256" key="6">
    <source>
        <dbReference type="ARBA" id="ARBA00022694"/>
    </source>
</evidence>
<keyword evidence="14" id="KW-1185">Reference proteome</keyword>
<dbReference type="GO" id="GO:0005524">
    <property type="term" value="F:ATP binding"/>
    <property type="evidence" value="ECO:0007669"/>
    <property type="project" value="UniProtKB-KW"/>
</dbReference>
<proteinExistence type="inferred from homology"/>
<dbReference type="EC" id="2.7.7.87" evidence="3"/>
<dbReference type="RefSeq" id="WP_160624008.1">
    <property type="nucleotide sequence ID" value="NZ_WUUQ01000001.1"/>
</dbReference>
<reference evidence="13 14" key="1">
    <citation type="submission" date="2019-12" db="EMBL/GenBank/DDBJ databases">
        <authorList>
            <person name="Yang R."/>
        </authorList>
    </citation>
    <scope>NUCLEOTIDE SEQUENCE [LARGE SCALE GENOMIC DNA]</scope>
    <source>
        <strain evidence="13 14">DONG20-135</strain>
    </source>
</reference>
<dbReference type="PANTHER" id="PTHR17490:SF16">
    <property type="entry name" value="THREONYLCARBAMOYL-AMP SYNTHASE"/>
    <property type="match status" value="1"/>
</dbReference>
<evidence type="ECO:0000256" key="8">
    <source>
        <dbReference type="ARBA" id="ARBA00022741"/>
    </source>
</evidence>
<protein>
    <recommendedName>
        <fullName evidence="10">L-threonylcarbamoyladenylate synthase</fullName>
        <ecNumber evidence="3">2.7.7.87</ecNumber>
    </recommendedName>
    <alternativeName>
        <fullName evidence="10">L-threonylcarbamoyladenylate synthase</fullName>
    </alternativeName>
</protein>
<sequence>MDTIRYQKEDQAVVAELLKEGEVIAFPTDTVYGLGVVYYNENALMRLKEAKGRPEAKPIPTMVADVGQIEKIAYVEPKAKALIQAFMPGAFTIILKKREDLPAYVTNGFPTIGIRMPDDDFVLGLIRACEVPLLVTSANLSDYPSAVTDHEVLDQLDGRIDGIVMGKSKATQASTIVDVSDGSLQIIRSGLITEAEIRKIWEGAEG</sequence>
<feature type="domain" description="YrdC-like" evidence="12">
    <location>
        <begin position="8"/>
        <end position="192"/>
    </location>
</feature>
<comment type="subcellular location">
    <subcellularLocation>
        <location evidence="1">Cytoplasm</location>
    </subcellularLocation>
</comment>
<evidence type="ECO:0000256" key="11">
    <source>
        <dbReference type="ARBA" id="ARBA00048366"/>
    </source>
</evidence>
<gene>
    <name evidence="13" type="ORF">GSF08_00980</name>
</gene>
<keyword evidence="4" id="KW-0963">Cytoplasm</keyword>
<evidence type="ECO:0000256" key="7">
    <source>
        <dbReference type="ARBA" id="ARBA00022695"/>
    </source>
</evidence>
<evidence type="ECO:0000313" key="13">
    <source>
        <dbReference type="EMBL" id="MXQ72516.1"/>
    </source>
</evidence>
<evidence type="ECO:0000256" key="2">
    <source>
        <dbReference type="ARBA" id="ARBA00007663"/>
    </source>
</evidence>
<keyword evidence="7" id="KW-0548">Nucleotidyltransferase</keyword>
<dbReference type="GO" id="GO:0005737">
    <property type="term" value="C:cytoplasm"/>
    <property type="evidence" value="ECO:0007669"/>
    <property type="project" value="UniProtKB-SubCell"/>
</dbReference>
<dbReference type="InterPro" id="IPR006070">
    <property type="entry name" value="Sua5-like_dom"/>
</dbReference>
<organism evidence="13 14">
    <name type="scientific">Copranaerobaculum intestinale</name>
    <dbReference type="NCBI Taxonomy" id="2692629"/>
    <lineage>
        <taxon>Bacteria</taxon>
        <taxon>Bacillati</taxon>
        <taxon>Bacillota</taxon>
        <taxon>Erysipelotrichia</taxon>
        <taxon>Erysipelotrichales</taxon>
        <taxon>Erysipelotrichaceae</taxon>
        <taxon>Copranaerobaculum</taxon>
    </lineage>
</organism>
<dbReference type="AlphaFoldDB" id="A0A6N8U2K6"/>
<evidence type="ECO:0000256" key="5">
    <source>
        <dbReference type="ARBA" id="ARBA00022679"/>
    </source>
</evidence>
<dbReference type="GO" id="GO:0003725">
    <property type="term" value="F:double-stranded RNA binding"/>
    <property type="evidence" value="ECO:0007669"/>
    <property type="project" value="InterPro"/>
</dbReference>
<evidence type="ECO:0000313" key="14">
    <source>
        <dbReference type="Proteomes" id="UP000434036"/>
    </source>
</evidence>
<comment type="catalytic activity">
    <reaction evidence="11">
        <text>L-threonine + hydrogencarbonate + ATP = L-threonylcarbamoyladenylate + diphosphate + H2O</text>
        <dbReference type="Rhea" id="RHEA:36407"/>
        <dbReference type="ChEBI" id="CHEBI:15377"/>
        <dbReference type="ChEBI" id="CHEBI:17544"/>
        <dbReference type="ChEBI" id="CHEBI:30616"/>
        <dbReference type="ChEBI" id="CHEBI:33019"/>
        <dbReference type="ChEBI" id="CHEBI:57926"/>
        <dbReference type="ChEBI" id="CHEBI:73682"/>
        <dbReference type="EC" id="2.7.7.87"/>
    </reaction>
</comment>
<evidence type="ECO:0000256" key="3">
    <source>
        <dbReference type="ARBA" id="ARBA00012584"/>
    </source>
</evidence>
<dbReference type="Gene3D" id="3.90.870.10">
    <property type="entry name" value="DHBP synthase"/>
    <property type="match status" value="1"/>
</dbReference>
<dbReference type="GO" id="GO:0008033">
    <property type="term" value="P:tRNA processing"/>
    <property type="evidence" value="ECO:0007669"/>
    <property type="project" value="UniProtKB-KW"/>
</dbReference>
<comment type="caution">
    <text evidence="13">The sequence shown here is derived from an EMBL/GenBank/DDBJ whole genome shotgun (WGS) entry which is preliminary data.</text>
</comment>
<dbReference type="GO" id="GO:0061710">
    <property type="term" value="F:L-threonylcarbamoyladenylate synthase"/>
    <property type="evidence" value="ECO:0007669"/>
    <property type="project" value="UniProtKB-EC"/>
</dbReference>
<dbReference type="GO" id="GO:0000049">
    <property type="term" value="F:tRNA binding"/>
    <property type="evidence" value="ECO:0007669"/>
    <property type="project" value="TreeGrafter"/>
</dbReference>
<dbReference type="InterPro" id="IPR017945">
    <property type="entry name" value="DHBP_synth_RibB-like_a/b_dom"/>
</dbReference>
<evidence type="ECO:0000256" key="9">
    <source>
        <dbReference type="ARBA" id="ARBA00022840"/>
    </source>
</evidence>
<evidence type="ECO:0000259" key="12">
    <source>
        <dbReference type="PROSITE" id="PS51163"/>
    </source>
</evidence>
<keyword evidence="5" id="KW-0808">Transferase</keyword>
<dbReference type="Proteomes" id="UP000434036">
    <property type="component" value="Unassembled WGS sequence"/>
</dbReference>
<dbReference type="SUPFAM" id="SSF55821">
    <property type="entry name" value="YrdC/RibB"/>
    <property type="match status" value="1"/>
</dbReference>
<dbReference type="InterPro" id="IPR050156">
    <property type="entry name" value="TC-AMP_synthase_SUA5"/>
</dbReference>
<keyword evidence="6" id="KW-0819">tRNA processing</keyword>
<evidence type="ECO:0000256" key="4">
    <source>
        <dbReference type="ARBA" id="ARBA00022490"/>
    </source>
</evidence>
<comment type="similarity">
    <text evidence="2">Belongs to the SUA5 family.</text>
</comment>
<keyword evidence="8" id="KW-0547">Nucleotide-binding</keyword>
<dbReference type="Pfam" id="PF01300">
    <property type="entry name" value="Sua5_yciO_yrdC"/>
    <property type="match status" value="1"/>
</dbReference>
<dbReference type="PROSITE" id="PS51163">
    <property type="entry name" value="YRDC"/>
    <property type="match status" value="1"/>
</dbReference>
<reference evidence="13 14" key="2">
    <citation type="submission" date="2020-01" db="EMBL/GenBank/DDBJ databases">
        <title>Clostridiaceae sp. nov. isolated from the gut of human by culturomics.</title>
        <authorList>
            <person name="Chang Y."/>
        </authorList>
    </citation>
    <scope>NUCLEOTIDE SEQUENCE [LARGE SCALE GENOMIC DNA]</scope>
    <source>
        <strain evidence="13 14">DONG20-135</strain>
    </source>
</reference>
<dbReference type="PANTHER" id="PTHR17490">
    <property type="entry name" value="SUA5"/>
    <property type="match status" value="1"/>
</dbReference>
<dbReference type="NCBIfam" id="TIGR00057">
    <property type="entry name" value="L-threonylcarbamoyladenylate synthase"/>
    <property type="match status" value="1"/>
</dbReference>
<name>A0A6N8U2K6_9FIRM</name>
<accession>A0A6N8U2K6</accession>